<accession>D8R9V1</accession>
<evidence type="ECO:0000256" key="6">
    <source>
        <dbReference type="ARBA" id="ARBA00023004"/>
    </source>
</evidence>
<evidence type="ECO:0000256" key="4">
    <source>
        <dbReference type="ARBA" id="ARBA00022806"/>
    </source>
</evidence>
<dbReference type="GO" id="GO:0003677">
    <property type="term" value="F:DNA binding"/>
    <property type="evidence" value="ECO:0007669"/>
    <property type="project" value="InterPro"/>
</dbReference>
<evidence type="ECO:0000256" key="3">
    <source>
        <dbReference type="ARBA" id="ARBA00022801"/>
    </source>
</evidence>
<dbReference type="GO" id="GO:1990918">
    <property type="term" value="P:double-strand break repair involved in meiotic recombination"/>
    <property type="evidence" value="ECO:0000318"/>
    <property type="project" value="GO_Central"/>
</dbReference>
<dbReference type="InterPro" id="IPR010614">
    <property type="entry name" value="RAD3-like_helicase_DEAD"/>
</dbReference>
<dbReference type="Pfam" id="PF13307">
    <property type="entry name" value="Helicase_C_2"/>
    <property type="match status" value="1"/>
</dbReference>
<dbReference type="KEGG" id="smo:SELMODRAFT_408754"/>
<dbReference type="eggNOG" id="KOG1132">
    <property type="taxonomic scope" value="Eukaryota"/>
</dbReference>
<dbReference type="SMART" id="SM00488">
    <property type="entry name" value="DEXDc2"/>
    <property type="match status" value="1"/>
</dbReference>
<dbReference type="FunCoup" id="D8R9V1">
    <property type="interactions" value="1034"/>
</dbReference>
<dbReference type="GO" id="GO:0051536">
    <property type="term" value="F:iron-sulfur cluster binding"/>
    <property type="evidence" value="ECO:0007669"/>
    <property type="project" value="UniProtKB-KW"/>
</dbReference>
<dbReference type="GO" id="GO:0003678">
    <property type="term" value="F:DNA helicase activity"/>
    <property type="evidence" value="ECO:0000318"/>
    <property type="project" value="GO_Central"/>
</dbReference>
<dbReference type="HOGENOM" id="CLU_006515_1_0_1"/>
<dbReference type="SUPFAM" id="SSF52540">
    <property type="entry name" value="P-loop containing nucleoside triphosphate hydrolases"/>
    <property type="match status" value="1"/>
</dbReference>
<dbReference type="Pfam" id="PF06733">
    <property type="entry name" value="DEAD_2"/>
    <property type="match status" value="1"/>
</dbReference>
<dbReference type="PANTHER" id="PTHR11472">
    <property type="entry name" value="DNA REPAIR DEAD HELICASE RAD3/XP-D SUBFAMILY MEMBER"/>
    <property type="match status" value="1"/>
</dbReference>
<keyword evidence="1" id="KW-0479">Metal-binding</keyword>
<dbReference type="InterPro" id="IPR006555">
    <property type="entry name" value="ATP-dep_Helicase_C"/>
</dbReference>
<evidence type="ECO:0000256" key="2">
    <source>
        <dbReference type="ARBA" id="ARBA00022741"/>
    </source>
</evidence>
<name>D8R9V1_SELML</name>
<proteinExistence type="predicted"/>
<dbReference type="AlphaFoldDB" id="D8R9V1"/>
<gene>
    <name evidence="10" type="ORF">SELMODRAFT_408754</name>
</gene>
<evidence type="ECO:0000256" key="1">
    <source>
        <dbReference type="ARBA" id="ARBA00022723"/>
    </source>
</evidence>
<keyword evidence="8" id="KW-0413">Isomerase</keyword>
<sequence>MEAQQYVYQICGVKVEFPYRAYGSQLAFMGKVITTLERAFRDPDGHCNALLESPTGSGKSLSLLCAALAWQQHRMVAAASIGPATQFGGGFIPEGPASGAEDKHQAKKNKPPTIFFATRTHSQISQIVHELKKTNYRVPMAILAARKHYCTNQHVCKKANLDDECKVLLKDPHKACPQFKNVNKLKHHPALRKGGCHETHDIEDLVTLARSVRGCAYFTSRIMAADAQIVFCPYSYILSPIFRKAMDVDIRGAIIIFDEAHNIEDMSREAGSVDLDTSILEASSEELRNELEELSSSEDSHDLYRPLFDMVQELLIWIRQQDENLQRKEVDHYYSNWTGPKGLEQLQAAGISSESFSIQLDCAVKAAGAASDPDPEKPHLSGRCASAMEGLFCALKFMLSKPEYIHDYQIVVQRVLNKVEGTDEWLHKLSFWCLNPGVVFNEIATICKSVVLTSGTLSPMGSFASELGTSFEMVMEAPHIIDLNSQLLVSAVSFGPGNVPLNASYQYANTVAFQDALGTALEQICNIVPDGALVFFPSYKLLQRVCNRWKTTGQWKRILDIKSVFVEPQGSTGKFEDILKDFYKVIKGENVEPSRRKRILTPKNFTSAGGQTGAAFLAVCRGKVVVGIPFPNLNDVQVAMKKNYNDNQKTLKSLLGGDQWNVTGRCIRHRGDYGAIVLLDERFNKANYTGYMSKWLRKSIMRPASFQEALRDLQAFFSKFENTGSTKKCSSVISSITTTPLPGGGVKSCSLVRERQPELEDVIKLSSCCGPWFDSNAYPSANLSTPRITSLNNVSQVPETANFSSPVQVPVLTDNLMTMATRFDTSKDVKNLCCRKCGHHLSAYDNPRATYQLETLEKKYLASLAMTATPLLRVIIMEAQHLHSYLNDNPGGQAFRERNACSSGVWIEEDGCVFKPIVCGWCTDLDVCLGAHILAADPANMKYAGKVVLFLDSIETSDCSPKQVEQTQFSVDTPVLKRPLVTSLTATGKEYAQLLAWTTNWRCQ</sequence>
<keyword evidence="6" id="KW-0408">Iron</keyword>
<dbReference type="EMBL" id="GL377574">
    <property type="protein sequence ID" value="EFJ30956.1"/>
    <property type="molecule type" value="Genomic_DNA"/>
</dbReference>
<keyword evidence="3" id="KW-0378">Hydrolase</keyword>
<dbReference type="STRING" id="88036.D8R9V1"/>
<dbReference type="GO" id="GO:0016818">
    <property type="term" value="F:hydrolase activity, acting on acid anhydrides, in phosphorus-containing anhydrides"/>
    <property type="evidence" value="ECO:0007669"/>
    <property type="project" value="InterPro"/>
</dbReference>
<keyword evidence="5" id="KW-0067">ATP-binding</keyword>
<dbReference type="InterPro" id="IPR006554">
    <property type="entry name" value="Helicase-like_DEXD_c2"/>
</dbReference>
<evidence type="ECO:0000313" key="10">
    <source>
        <dbReference type="EMBL" id="EFJ30956.1"/>
    </source>
</evidence>
<dbReference type="InParanoid" id="D8R9V1"/>
<dbReference type="InterPro" id="IPR014013">
    <property type="entry name" value="Helic_SF1/SF2_ATP-bd_DinG/Rad3"/>
</dbReference>
<evidence type="ECO:0000259" key="9">
    <source>
        <dbReference type="PROSITE" id="PS51193"/>
    </source>
</evidence>
<keyword evidence="2" id="KW-0547">Nucleotide-binding</keyword>
<organism evidence="11">
    <name type="scientific">Selaginella moellendorffii</name>
    <name type="common">Spikemoss</name>
    <dbReference type="NCBI Taxonomy" id="88036"/>
    <lineage>
        <taxon>Eukaryota</taxon>
        <taxon>Viridiplantae</taxon>
        <taxon>Streptophyta</taxon>
        <taxon>Embryophyta</taxon>
        <taxon>Tracheophyta</taxon>
        <taxon>Lycopodiopsida</taxon>
        <taxon>Selaginellales</taxon>
        <taxon>Selaginellaceae</taxon>
        <taxon>Selaginella</taxon>
    </lineage>
</organism>
<dbReference type="InterPro" id="IPR027417">
    <property type="entry name" value="P-loop_NTPase"/>
</dbReference>
<reference evidence="10 11" key="1">
    <citation type="journal article" date="2011" name="Science">
        <title>The Selaginella genome identifies genetic changes associated with the evolution of vascular plants.</title>
        <authorList>
            <person name="Banks J.A."/>
            <person name="Nishiyama T."/>
            <person name="Hasebe M."/>
            <person name="Bowman J.L."/>
            <person name="Gribskov M."/>
            <person name="dePamphilis C."/>
            <person name="Albert V.A."/>
            <person name="Aono N."/>
            <person name="Aoyama T."/>
            <person name="Ambrose B.A."/>
            <person name="Ashton N.W."/>
            <person name="Axtell M.J."/>
            <person name="Barker E."/>
            <person name="Barker M.S."/>
            <person name="Bennetzen J.L."/>
            <person name="Bonawitz N.D."/>
            <person name="Chapple C."/>
            <person name="Cheng C."/>
            <person name="Correa L.G."/>
            <person name="Dacre M."/>
            <person name="DeBarry J."/>
            <person name="Dreyer I."/>
            <person name="Elias M."/>
            <person name="Engstrom E.M."/>
            <person name="Estelle M."/>
            <person name="Feng L."/>
            <person name="Finet C."/>
            <person name="Floyd S.K."/>
            <person name="Frommer W.B."/>
            <person name="Fujita T."/>
            <person name="Gramzow L."/>
            <person name="Gutensohn M."/>
            <person name="Harholt J."/>
            <person name="Hattori M."/>
            <person name="Heyl A."/>
            <person name="Hirai T."/>
            <person name="Hiwatashi Y."/>
            <person name="Ishikawa M."/>
            <person name="Iwata M."/>
            <person name="Karol K.G."/>
            <person name="Koehler B."/>
            <person name="Kolukisaoglu U."/>
            <person name="Kubo M."/>
            <person name="Kurata T."/>
            <person name="Lalonde S."/>
            <person name="Li K."/>
            <person name="Li Y."/>
            <person name="Litt A."/>
            <person name="Lyons E."/>
            <person name="Manning G."/>
            <person name="Maruyama T."/>
            <person name="Michael T.P."/>
            <person name="Mikami K."/>
            <person name="Miyazaki S."/>
            <person name="Morinaga S."/>
            <person name="Murata T."/>
            <person name="Mueller-Roeber B."/>
            <person name="Nelson D.R."/>
            <person name="Obara M."/>
            <person name="Oguri Y."/>
            <person name="Olmstead R.G."/>
            <person name="Onodera N."/>
            <person name="Petersen B.L."/>
            <person name="Pils B."/>
            <person name="Prigge M."/>
            <person name="Rensing S.A."/>
            <person name="Riano-Pachon D.M."/>
            <person name="Roberts A.W."/>
            <person name="Sato Y."/>
            <person name="Scheller H.V."/>
            <person name="Schulz B."/>
            <person name="Schulz C."/>
            <person name="Shakirov E.V."/>
            <person name="Shibagaki N."/>
            <person name="Shinohara N."/>
            <person name="Shippen D.E."/>
            <person name="Soerensen I."/>
            <person name="Sotooka R."/>
            <person name="Sugimoto N."/>
            <person name="Sugita M."/>
            <person name="Sumikawa N."/>
            <person name="Tanurdzic M."/>
            <person name="Theissen G."/>
            <person name="Ulvskov P."/>
            <person name="Wakazuki S."/>
            <person name="Weng J.K."/>
            <person name="Willats W.W."/>
            <person name="Wipf D."/>
            <person name="Wolf P.G."/>
            <person name="Yang L."/>
            <person name="Zimmer A.D."/>
            <person name="Zhu Q."/>
            <person name="Mitros T."/>
            <person name="Hellsten U."/>
            <person name="Loque D."/>
            <person name="Otillar R."/>
            <person name="Salamov A."/>
            <person name="Schmutz J."/>
            <person name="Shapiro H."/>
            <person name="Lindquist E."/>
            <person name="Lucas S."/>
            <person name="Rokhsar D."/>
            <person name="Grigoriev I.V."/>
        </authorList>
    </citation>
    <scope>NUCLEOTIDE SEQUENCE [LARGE SCALE GENOMIC DNA]</scope>
</reference>
<evidence type="ECO:0000256" key="7">
    <source>
        <dbReference type="ARBA" id="ARBA00023014"/>
    </source>
</evidence>
<dbReference type="GO" id="GO:0005524">
    <property type="term" value="F:ATP binding"/>
    <property type="evidence" value="ECO:0007669"/>
    <property type="project" value="UniProtKB-KW"/>
</dbReference>
<dbReference type="InterPro" id="IPR045028">
    <property type="entry name" value="DinG/Rad3-like"/>
</dbReference>
<keyword evidence="4" id="KW-0347">Helicase</keyword>
<dbReference type="SMART" id="SM00491">
    <property type="entry name" value="HELICc2"/>
    <property type="match status" value="1"/>
</dbReference>
<dbReference type="OMA" id="FSNDNAR"/>
<evidence type="ECO:0000313" key="11">
    <source>
        <dbReference type="Proteomes" id="UP000001514"/>
    </source>
</evidence>
<dbReference type="Gramene" id="EFJ30956">
    <property type="protein sequence ID" value="EFJ30956"/>
    <property type="gene ID" value="SELMODRAFT_408754"/>
</dbReference>
<protein>
    <recommendedName>
        <fullName evidence="9">Helicase ATP-binding domain-containing protein</fullName>
    </recommendedName>
</protein>
<dbReference type="GO" id="GO:0046872">
    <property type="term" value="F:metal ion binding"/>
    <property type="evidence" value="ECO:0007669"/>
    <property type="project" value="UniProtKB-KW"/>
</dbReference>
<keyword evidence="7" id="KW-0411">Iron-sulfur</keyword>
<dbReference type="GO" id="GO:0006289">
    <property type="term" value="P:nucleotide-excision repair"/>
    <property type="evidence" value="ECO:0000318"/>
    <property type="project" value="GO_Central"/>
</dbReference>
<evidence type="ECO:0000256" key="8">
    <source>
        <dbReference type="ARBA" id="ARBA00023235"/>
    </source>
</evidence>
<dbReference type="PANTHER" id="PTHR11472:SF47">
    <property type="entry name" value="FANCONI ANEMIA GROUP J PROTEIN"/>
    <property type="match status" value="1"/>
</dbReference>
<evidence type="ECO:0000256" key="5">
    <source>
        <dbReference type="ARBA" id="ARBA00022840"/>
    </source>
</evidence>
<keyword evidence="11" id="KW-1185">Reference proteome</keyword>
<dbReference type="GO" id="GO:0005634">
    <property type="term" value="C:nucleus"/>
    <property type="evidence" value="ECO:0000318"/>
    <property type="project" value="GO_Central"/>
</dbReference>
<dbReference type="Proteomes" id="UP000001514">
    <property type="component" value="Unassembled WGS sequence"/>
</dbReference>
<dbReference type="Gene3D" id="3.40.50.300">
    <property type="entry name" value="P-loop containing nucleotide triphosphate hydrolases"/>
    <property type="match status" value="2"/>
</dbReference>
<dbReference type="PROSITE" id="PS51193">
    <property type="entry name" value="HELICASE_ATP_BIND_2"/>
    <property type="match status" value="1"/>
</dbReference>
<feature type="domain" description="Helicase ATP-binding" evidence="9">
    <location>
        <begin position="11"/>
        <end position="308"/>
    </location>
</feature>